<keyword evidence="8 16" id="KW-0805">Transcription regulation</keyword>
<feature type="binding site" evidence="15">
    <location>
        <position position="454"/>
    </location>
    <ligand>
        <name>Mg(2+)</name>
        <dbReference type="ChEBI" id="CHEBI:18420"/>
    </ligand>
</feature>
<proteinExistence type="inferred from homology"/>
<evidence type="ECO:0000256" key="12">
    <source>
        <dbReference type="ARBA" id="ARBA00023242"/>
    </source>
</evidence>
<dbReference type="FunFam" id="3.40.50.12350:FF:000001">
    <property type="entry name" value="Eyes absent homolog"/>
    <property type="match status" value="1"/>
</dbReference>
<dbReference type="EMBL" id="JAEMGP010000009">
    <property type="protein sequence ID" value="KAG5204919.1"/>
    <property type="molecule type" value="Genomic_DNA"/>
</dbReference>
<evidence type="ECO:0000256" key="6">
    <source>
        <dbReference type="ARBA" id="ARBA00022842"/>
    </source>
</evidence>
<dbReference type="NCBIfam" id="TIGR01658">
    <property type="entry name" value="EYA-cons_domain"/>
    <property type="match status" value="1"/>
</dbReference>
<keyword evidence="4 15" id="KW-0479">Metal-binding</keyword>
<feature type="compositionally biased region" description="Polar residues" evidence="17">
    <location>
        <begin position="341"/>
        <end position="351"/>
    </location>
</feature>
<dbReference type="PANTHER" id="PTHR10190">
    <property type="entry name" value="EYES ABSENT"/>
    <property type="match status" value="1"/>
</dbReference>
<dbReference type="PANTHER" id="PTHR10190:SF11">
    <property type="entry name" value="EYES ABSENT HOMOLOG 1"/>
    <property type="match status" value="1"/>
</dbReference>
<evidence type="ECO:0000256" key="5">
    <source>
        <dbReference type="ARBA" id="ARBA00022801"/>
    </source>
</evidence>
<dbReference type="GO" id="GO:0030154">
    <property type="term" value="P:cell differentiation"/>
    <property type="evidence" value="ECO:0007669"/>
    <property type="project" value="TreeGrafter"/>
</dbReference>
<keyword evidence="9" id="KW-0010">Activator</keyword>
<keyword evidence="6 15" id="KW-0460">Magnesium</keyword>
<protein>
    <recommendedName>
        <fullName evidence="16">Eyes absent homolog</fullName>
        <ecNumber evidence="16">3.1.3.48</ecNumber>
    </recommendedName>
</protein>
<keyword evidence="5 16" id="KW-0378">Hydrolase</keyword>
<feature type="region of interest" description="Disordered" evidence="17">
    <location>
        <begin position="398"/>
        <end position="445"/>
    </location>
</feature>
<keyword evidence="7 16" id="KW-0904">Protein phosphatase</keyword>
<dbReference type="GO" id="GO:0004725">
    <property type="term" value="F:protein tyrosine phosphatase activity"/>
    <property type="evidence" value="ECO:0007669"/>
    <property type="project" value="UniProtKB-EC"/>
</dbReference>
<evidence type="ECO:0000256" key="7">
    <source>
        <dbReference type="ARBA" id="ARBA00022912"/>
    </source>
</evidence>
<evidence type="ECO:0000256" key="11">
    <source>
        <dbReference type="ARBA" id="ARBA00023204"/>
    </source>
</evidence>
<evidence type="ECO:0000256" key="13">
    <source>
        <dbReference type="ARBA" id="ARBA00051722"/>
    </source>
</evidence>
<keyword evidence="10" id="KW-0804">Transcription</keyword>
<dbReference type="GO" id="GO:0006281">
    <property type="term" value="P:DNA repair"/>
    <property type="evidence" value="ECO:0007669"/>
    <property type="project" value="UniProtKB-KW"/>
</dbReference>
<evidence type="ECO:0000313" key="19">
    <source>
        <dbReference type="Proteomes" id="UP000664991"/>
    </source>
</evidence>
<keyword evidence="11" id="KW-0234">DNA repair</keyword>
<evidence type="ECO:0000256" key="10">
    <source>
        <dbReference type="ARBA" id="ARBA00023163"/>
    </source>
</evidence>
<dbReference type="InterPro" id="IPR038102">
    <property type="entry name" value="EYA_dom_sf"/>
</dbReference>
<dbReference type="GO" id="GO:0005634">
    <property type="term" value="C:nucleus"/>
    <property type="evidence" value="ECO:0007669"/>
    <property type="project" value="UniProtKB-SubCell"/>
</dbReference>
<gene>
    <name evidence="18" type="ORF">JEQ12_019364</name>
</gene>
<evidence type="ECO:0000256" key="8">
    <source>
        <dbReference type="ARBA" id="ARBA00023015"/>
    </source>
</evidence>
<evidence type="ECO:0000256" key="17">
    <source>
        <dbReference type="SAM" id="MobiDB-lite"/>
    </source>
</evidence>
<feature type="compositionally biased region" description="Low complexity" evidence="17">
    <location>
        <begin position="326"/>
        <end position="340"/>
    </location>
</feature>
<dbReference type="AlphaFoldDB" id="A0A836A193"/>
<dbReference type="Gene3D" id="3.40.50.12350">
    <property type="match status" value="2"/>
</dbReference>
<dbReference type="EC" id="3.1.3.48" evidence="16"/>
<evidence type="ECO:0000256" key="2">
    <source>
        <dbReference type="ARBA" id="ARBA00010501"/>
    </source>
</evidence>
<dbReference type="CDD" id="cd02601">
    <property type="entry name" value="HAD_Eya"/>
    <property type="match status" value="1"/>
</dbReference>
<name>A0A836A193_SHEEP</name>
<evidence type="ECO:0000256" key="9">
    <source>
        <dbReference type="ARBA" id="ARBA00023159"/>
    </source>
</evidence>
<feature type="binding site" evidence="15">
    <location>
        <position position="456"/>
    </location>
    <ligand>
        <name>Mg(2+)</name>
        <dbReference type="ChEBI" id="CHEBI:18420"/>
    </ligand>
</feature>
<comment type="subcellular location">
    <subcellularLocation>
        <location evidence="1">Nucleus</location>
    </subcellularLocation>
</comment>
<feature type="active site" description="Proton donor" evidence="14">
    <location>
        <position position="456"/>
    </location>
</feature>
<dbReference type="InterPro" id="IPR006545">
    <property type="entry name" value="EYA_dom"/>
</dbReference>
<accession>A0A836A193</accession>
<dbReference type="SFLD" id="SFLDG01129">
    <property type="entry name" value="C1.5:_HAD__Beta-PGM__Phosphata"/>
    <property type="match status" value="1"/>
</dbReference>
<dbReference type="InterPro" id="IPR028472">
    <property type="entry name" value="EYA"/>
</dbReference>
<evidence type="ECO:0000256" key="3">
    <source>
        <dbReference type="ARBA" id="ARBA00022473"/>
    </source>
</evidence>
<evidence type="ECO:0000313" key="18">
    <source>
        <dbReference type="EMBL" id="KAG5204919.1"/>
    </source>
</evidence>
<dbReference type="SFLD" id="SFLDS00003">
    <property type="entry name" value="Haloacid_Dehalogenase"/>
    <property type="match status" value="1"/>
</dbReference>
<feature type="active site" description="Nucleophile" evidence="14">
    <location>
        <position position="454"/>
    </location>
</feature>
<organism evidence="18 19">
    <name type="scientific">Ovis aries</name>
    <name type="common">Sheep</name>
    <dbReference type="NCBI Taxonomy" id="9940"/>
    <lineage>
        <taxon>Eukaryota</taxon>
        <taxon>Metazoa</taxon>
        <taxon>Chordata</taxon>
        <taxon>Craniata</taxon>
        <taxon>Vertebrata</taxon>
        <taxon>Euteleostomi</taxon>
        <taxon>Mammalia</taxon>
        <taxon>Eutheria</taxon>
        <taxon>Laurasiatheria</taxon>
        <taxon>Artiodactyla</taxon>
        <taxon>Ruminantia</taxon>
        <taxon>Pecora</taxon>
        <taxon>Bovidae</taxon>
        <taxon>Caprinae</taxon>
        <taxon>Ovis</taxon>
    </lineage>
</organism>
<dbReference type="GO" id="GO:0046872">
    <property type="term" value="F:metal ion binding"/>
    <property type="evidence" value="ECO:0007669"/>
    <property type="project" value="UniProtKB-KW"/>
</dbReference>
<evidence type="ECO:0000256" key="4">
    <source>
        <dbReference type="ARBA" id="ARBA00022723"/>
    </source>
</evidence>
<evidence type="ECO:0000256" key="15">
    <source>
        <dbReference type="PIRSR" id="PIRSR628472-2"/>
    </source>
</evidence>
<evidence type="ECO:0000256" key="16">
    <source>
        <dbReference type="RuleBase" id="RU362036"/>
    </source>
</evidence>
<dbReference type="GO" id="GO:2001240">
    <property type="term" value="P:negative regulation of extrinsic apoptotic signaling pathway in absence of ligand"/>
    <property type="evidence" value="ECO:0007669"/>
    <property type="project" value="TreeGrafter"/>
</dbReference>
<dbReference type="GO" id="GO:0045739">
    <property type="term" value="P:positive regulation of DNA repair"/>
    <property type="evidence" value="ECO:0007669"/>
    <property type="project" value="TreeGrafter"/>
</dbReference>
<dbReference type="Pfam" id="PF00702">
    <property type="entry name" value="Hydrolase"/>
    <property type="match status" value="1"/>
</dbReference>
<dbReference type="Proteomes" id="UP000664991">
    <property type="component" value="Unassembled WGS sequence"/>
</dbReference>
<sequence length="773" mass="85680">MEFGFTCEHGSCCCMDWTRGVYRPLQGPGLAYPRPVLAGGATTEGSVRGPGMETFTVILITVKSKSGKILSKYTKKKNPTIDIPLCEYIFSKEYFAQNSMREMCPSFGKVLYYVAYDIFINVMALVRICKALVATGLSSCLFKSSCGCMFGMPKARRGLCLFGFHSETIFYHIKTEPMSSSEIVSTTADGSLDNFSGSAIGSSSFSPRPTHQFSPPQIYPSNRPYPHILPTPSSQTMAAYGQTQFTTGMQQATAYATYPQPGQPYGISSYGSSFTTSSGLYTGNNSLTNSSGFNSSQQDYPSYPSFGQGQYAQYYNSSPYPAHYMTSSNSSPTTPSTNATYQLQEPPSGITSQAVTDPAAVMHSTDMCDCLLCAGDIEVARRARSLASGASEFSPLEDDNWEYGTIHSPSTPIKDSDSDRLRRGSDGKSRGRGRRNNNPSPPPDSDLERVFIWDLDETIIVFHSLLTGSYANRYGRACLENVKILKDYYNRKIESNLDMRTPVARMWSKSVTMVICLFFQLLSFQDPPTSVSLGLRMEEMIFNLADTHLFFNDLEECDQVHIDDVSSDDNGQDLSTYNFGTDGFPAAATSANLCLATGVRGGVDWMRKLAFRYRRVKEIYNTYKNNVGGNWRNRGLLGPAKREAWLQLRAEIEALTDSWLTLALKALTLIHSRTNCVNILVTTTQLIPALAKVLLYGLGIVFPIENIYSATKIGKESCFERIIQRFGRKVVYVVIGDGVEEEQGAKKHAMPFWRVSSHSDLMALHHALELEYL</sequence>
<feature type="compositionally biased region" description="Basic and acidic residues" evidence="17">
    <location>
        <begin position="414"/>
        <end position="429"/>
    </location>
</feature>
<evidence type="ECO:0000256" key="14">
    <source>
        <dbReference type="PIRSR" id="PIRSR628472-1"/>
    </source>
</evidence>
<keyword evidence="11" id="KW-0227">DNA damage</keyword>
<keyword evidence="3" id="KW-0217">Developmental protein</keyword>
<comment type="cofactor">
    <cofactor evidence="15 16">
        <name>Mg(2+)</name>
        <dbReference type="ChEBI" id="CHEBI:18420"/>
    </cofactor>
    <text evidence="15 16">Binds 1 Mg(2+) ion per subunit.</text>
</comment>
<comment type="similarity">
    <text evidence="2 16">Belongs to the HAD-like hydrolase superfamily. EYA family.</text>
</comment>
<keyword evidence="12" id="KW-0539">Nucleus</keyword>
<feature type="region of interest" description="Disordered" evidence="17">
    <location>
        <begin position="323"/>
        <end position="351"/>
    </location>
</feature>
<dbReference type="InterPro" id="IPR042577">
    <property type="entry name" value="EYA_dom_metazoan"/>
</dbReference>
<comment type="caution">
    <text evidence="18">The sequence shown here is derived from an EMBL/GenBank/DDBJ whole genome shotgun (WGS) entry which is preliminary data.</text>
</comment>
<feature type="binding site" evidence="15">
    <location>
        <position position="737"/>
    </location>
    <ligand>
        <name>Mg(2+)</name>
        <dbReference type="ChEBI" id="CHEBI:18420"/>
    </ligand>
</feature>
<comment type="catalytic activity">
    <reaction evidence="13 16">
        <text>O-phospho-L-tyrosyl-[protein] + H2O = L-tyrosyl-[protein] + phosphate</text>
        <dbReference type="Rhea" id="RHEA:10684"/>
        <dbReference type="Rhea" id="RHEA-COMP:10136"/>
        <dbReference type="Rhea" id="RHEA-COMP:20101"/>
        <dbReference type="ChEBI" id="CHEBI:15377"/>
        <dbReference type="ChEBI" id="CHEBI:43474"/>
        <dbReference type="ChEBI" id="CHEBI:46858"/>
        <dbReference type="ChEBI" id="CHEBI:61978"/>
        <dbReference type="EC" id="3.1.3.48"/>
    </reaction>
</comment>
<evidence type="ECO:0000256" key="1">
    <source>
        <dbReference type="ARBA" id="ARBA00004123"/>
    </source>
</evidence>
<reference evidence="18 19" key="1">
    <citation type="submission" date="2020-12" db="EMBL/GenBank/DDBJ databases">
        <title>De novo assembly of Tibetan sheep genome.</title>
        <authorList>
            <person name="Li X."/>
        </authorList>
    </citation>
    <scope>NUCLEOTIDE SEQUENCE [LARGE SCALE GENOMIC DNA]</scope>
    <source>
        <tissue evidence="18">Heart</tissue>
    </source>
</reference>